<keyword evidence="3" id="KW-0808">Transferase</keyword>
<protein>
    <recommendedName>
        <fullName evidence="4">Glycosyltransferase 2-like domain-containing protein</fullName>
    </recommendedName>
</protein>
<comment type="similarity">
    <text evidence="1">Belongs to the glycosyltransferase 2 family.</text>
</comment>
<dbReference type="Pfam" id="PF00535">
    <property type="entry name" value="Glycos_transf_2"/>
    <property type="match status" value="1"/>
</dbReference>
<dbReference type="RefSeq" id="WP_088002099.1">
    <property type="nucleotide sequence ID" value="NZ_BMHB01000003.1"/>
</dbReference>
<evidence type="ECO:0000313" key="5">
    <source>
        <dbReference type="EMBL" id="GGI17411.1"/>
    </source>
</evidence>
<dbReference type="InterPro" id="IPR001173">
    <property type="entry name" value="Glyco_trans_2-like"/>
</dbReference>
<evidence type="ECO:0000256" key="3">
    <source>
        <dbReference type="ARBA" id="ARBA00022679"/>
    </source>
</evidence>
<dbReference type="InterPro" id="IPR029044">
    <property type="entry name" value="Nucleotide-diphossugar_trans"/>
</dbReference>
<accession>A0A8J3AVM2</accession>
<feature type="domain" description="Glycosyltransferase 2-like" evidence="4">
    <location>
        <begin position="561"/>
        <end position="689"/>
    </location>
</feature>
<keyword evidence="6" id="KW-1185">Reference proteome</keyword>
<organism evidence="5 6">
    <name type="scientific">Gottfriedia solisilvae</name>
    <dbReference type="NCBI Taxonomy" id="1516104"/>
    <lineage>
        <taxon>Bacteria</taxon>
        <taxon>Bacillati</taxon>
        <taxon>Bacillota</taxon>
        <taxon>Bacilli</taxon>
        <taxon>Bacillales</taxon>
        <taxon>Bacillaceae</taxon>
        <taxon>Gottfriedia</taxon>
    </lineage>
</organism>
<proteinExistence type="inferred from homology"/>
<dbReference type="Proteomes" id="UP000626244">
    <property type="component" value="Unassembled WGS sequence"/>
</dbReference>
<dbReference type="OrthoDB" id="396512at2"/>
<dbReference type="PANTHER" id="PTHR22916:SF51">
    <property type="entry name" value="GLYCOSYLTRANSFERASE EPSH-RELATED"/>
    <property type="match status" value="1"/>
</dbReference>
<dbReference type="EMBL" id="BMHB01000003">
    <property type="protein sequence ID" value="GGI17411.1"/>
    <property type="molecule type" value="Genomic_DNA"/>
</dbReference>
<evidence type="ECO:0000313" key="6">
    <source>
        <dbReference type="Proteomes" id="UP000626244"/>
    </source>
</evidence>
<evidence type="ECO:0000259" key="4">
    <source>
        <dbReference type="Pfam" id="PF00535"/>
    </source>
</evidence>
<name>A0A8J3AVM2_9BACI</name>
<reference evidence="6" key="1">
    <citation type="journal article" date="2019" name="Int. J. Syst. Evol. Microbiol.">
        <title>The Global Catalogue of Microorganisms (GCM) 10K type strain sequencing project: providing services to taxonomists for standard genome sequencing and annotation.</title>
        <authorList>
            <consortium name="The Broad Institute Genomics Platform"/>
            <consortium name="The Broad Institute Genome Sequencing Center for Infectious Disease"/>
            <person name="Wu L."/>
            <person name="Ma J."/>
        </authorList>
    </citation>
    <scope>NUCLEOTIDE SEQUENCE [LARGE SCALE GENOMIC DNA]</scope>
    <source>
        <strain evidence="6">CGMCC 1.14993</strain>
    </source>
</reference>
<sequence length="884" mass="103467">MSNTIFGRTKNILKKATSTIFEKSREKRFEERWIINSPSVKVEPRFTLKEFNVKYENEALKSDSYSNHKKLLLDFPVSNGSKYYLRHTVKLGILSDNPFFHTYEPVAKTKRVTDQNYQTISEETDLLLIAFDLENLPAEWNGLGSSKSDVVRKKLVKIIQHFKSKSKKVVFYSLDDTDLYKRLELVMKEVDAVFTIQQKNADSILSENINQNVHVLKMGINPLIHNPIGTRLHKYKNKSALYEYWDPKNTKRKTILNTFINGSIKSQNEVVLYDTKLSQNESNVYPEDLQKYLAPNVNEQYKYSYLKFFQTIFLYNENKEKYFSYHRNLHHYMALGSTLISNYHSEIHNRFPNVYNAYSESEIKEILSNYNDNDIYENQMAGVRNVYKQDTIFDRFHELCSKLELDEKMPQKRIAVITEEKTEHVLSMFSYQTYPYKDLLLESELTESKKSQYDMIAFFKDEYQYGEFYLEDLANGFKYTFCDYITKDSYLHTEGIEHNYVNQVKDKYLTLFWASSFKASTLLKIDNPIDVKNGYSIDPFEVEEKPVPLSEPKNKSYKLTMIIPIYNNGLFLLNKCMQSLKRSSMFNEMEILLIDDGSTDQFTPNMVKRLSRQYDNVKSFFFNDGGSGSASRPRNKGIELMTTDYVIYLDPDNEAVCDGYAKLYKEITTNDVDLVVGNIYRVSDREMRLNYVNAVKSVNDGQDMIEGNTTKILVDSGFKVASIQALIAKKSLITENNIIMVEGAAGEDSLFFEELVTYSNKIKLVNEDIHIYYAEVEGSVVNTVTSKFFRKYMIVQQPRVNFLNKHGLLEAYSEKRFEAYFKDWILEKLKLVKQNEALESVKLTCEIWDYYKDYVKITYPVVARFDELSKLKEYDKIIAEYINS</sequence>
<evidence type="ECO:0000256" key="2">
    <source>
        <dbReference type="ARBA" id="ARBA00022676"/>
    </source>
</evidence>
<dbReference type="CDD" id="cd00761">
    <property type="entry name" value="Glyco_tranf_GTA_type"/>
    <property type="match status" value="1"/>
</dbReference>
<comment type="caution">
    <text evidence="5">The sequence shown here is derived from an EMBL/GenBank/DDBJ whole genome shotgun (WGS) entry which is preliminary data.</text>
</comment>
<dbReference type="AlphaFoldDB" id="A0A8J3AVM2"/>
<keyword evidence="2" id="KW-0328">Glycosyltransferase</keyword>
<dbReference type="GO" id="GO:0016757">
    <property type="term" value="F:glycosyltransferase activity"/>
    <property type="evidence" value="ECO:0007669"/>
    <property type="project" value="UniProtKB-KW"/>
</dbReference>
<dbReference type="Gene3D" id="3.90.550.10">
    <property type="entry name" value="Spore Coat Polysaccharide Biosynthesis Protein SpsA, Chain A"/>
    <property type="match status" value="1"/>
</dbReference>
<dbReference type="PANTHER" id="PTHR22916">
    <property type="entry name" value="GLYCOSYLTRANSFERASE"/>
    <property type="match status" value="1"/>
</dbReference>
<gene>
    <name evidence="5" type="ORF">GCM10007380_37810</name>
</gene>
<evidence type="ECO:0000256" key="1">
    <source>
        <dbReference type="ARBA" id="ARBA00006739"/>
    </source>
</evidence>
<dbReference type="SUPFAM" id="SSF53448">
    <property type="entry name" value="Nucleotide-diphospho-sugar transferases"/>
    <property type="match status" value="1"/>
</dbReference>